<name>A0A330L743_9BACT</name>
<dbReference type="AlphaFoldDB" id="A0A330L743"/>
<evidence type="ECO:0000259" key="2">
    <source>
        <dbReference type="Pfam" id="PF12729"/>
    </source>
</evidence>
<dbReference type="Pfam" id="PF12729">
    <property type="entry name" value="4HB_MCP_1"/>
    <property type="match status" value="1"/>
</dbReference>
<evidence type="ECO:0000313" key="3">
    <source>
        <dbReference type="EMBL" id="SPP64982.1"/>
    </source>
</evidence>
<dbReference type="RefSeq" id="WP_181416750.1">
    <property type="nucleotide sequence ID" value="NZ_OUNR01000012.1"/>
</dbReference>
<gene>
    <name evidence="3" type="ORF">NITLEN_20622</name>
</gene>
<evidence type="ECO:0000313" key="4">
    <source>
        <dbReference type="Proteomes" id="UP000248168"/>
    </source>
</evidence>
<feature type="compositionally biased region" description="Acidic residues" evidence="1">
    <location>
        <begin position="231"/>
        <end position="240"/>
    </location>
</feature>
<evidence type="ECO:0000256" key="1">
    <source>
        <dbReference type="SAM" id="MobiDB-lite"/>
    </source>
</evidence>
<feature type="region of interest" description="Disordered" evidence="1">
    <location>
        <begin position="230"/>
        <end position="263"/>
    </location>
</feature>
<dbReference type="InParanoid" id="A0A330L743"/>
<feature type="compositionally biased region" description="Basic and acidic residues" evidence="1">
    <location>
        <begin position="151"/>
        <end position="165"/>
    </location>
</feature>
<sequence>MGLLNRLSIPKPTGPQLLISALIAGIGWYSGQTLSQVDQDLRIMYTEYTLGATDLAHISADTMRYRNTIIRALEAHSQTDFERITESLPVQRAKIQHAIDRYAAAGLRVSRSGRSEPEDIESVRRSLDQYFSVASTTVQLLTQEWTATSPAERESLRRKAEEHASDNAGPKMIQVSLSLDHLLDTVADVAKDMRDEGTKTIKASSMTLVGGSFFIALLNLFLGTRRKPVDDDIDAADDLPSDTTDREPIGGPPASPVVSSDVR</sequence>
<protein>
    <recommendedName>
        <fullName evidence="2">Chemotaxis methyl-accepting receptor HlyB-like 4HB MCP domain-containing protein</fullName>
    </recommendedName>
</protein>
<accession>A0A330L743</accession>
<reference evidence="4" key="1">
    <citation type="submission" date="2018-04" db="EMBL/GenBank/DDBJ databases">
        <authorList>
            <person name="Lucker S."/>
            <person name="Sakoula D."/>
        </authorList>
    </citation>
    <scope>NUCLEOTIDE SEQUENCE [LARGE SCALE GENOMIC DNA]</scope>
</reference>
<dbReference type="Proteomes" id="UP000248168">
    <property type="component" value="Unassembled WGS sequence"/>
</dbReference>
<dbReference type="EMBL" id="OUNR01000012">
    <property type="protein sequence ID" value="SPP64982.1"/>
    <property type="molecule type" value="Genomic_DNA"/>
</dbReference>
<feature type="domain" description="Chemotaxis methyl-accepting receptor HlyB-like 4HB MCP" evidence="2">
    <location>
        <begin position="18"/>
        <end position="199"/>
    </location>
</feature>
<keyword evidence="4" id="KW-1185">Reference proteome</keyword>
<feature type="region of interest" description="Disordered" evidence="1">
    <location>
        <begin position="149"/>
        <end position="171"/>
    </location>
</feature>
<organism evidence="3 4">
    <name type="scientific">Nitrospira lenta</name>
    <dbReference type="NCBI Taxonomy" id="1436998"/>
    <lineage>
        <taxon>Bacteria</taxon>
        <taxon>Pseudomonadati</taxon>
        <taxon>Nitrospirota</taxon>
        <taxon>Nitrospiria</taxon>
        <taxon>Nitrospirales</taxon>
        <taxon>Nitrospiraceae</taxon>
        <taxon>Nitrospira</taxon>
    </lineage>
</organism>
<proteinExistence type="predicted"/>
<dbReference type="InterPro" id="IPR024478">
    <property type="entry name" value="HlyB_4HB_MCP"/>
</dbReference>